<dbReference type="Gene3D" id="3.30.230.10">
    <property type="match status" value="1"/>
</dbReference>
<dbReference type="InterPro" id="IPR000754">
    <property type="entry name" value="Ribosomal_uS9"/>
</dbReference>
<evidence type="ECO:0000256" key="9">
    <source>
        <dbReference type="SAM" id="MobiDB-lite"/>
    </source>
</evidence>
<accession>A0A2G9R708</accession>
<dbReference type="PANTHER" id="PTHR21569:SF1">
    <property type="entry name" value="SMALL RIBOSOMAL SUBUNIT PROTEIN US9M"/>
    <property type="match status" value="1"/>
</dbReference>
<dbReference type="FunFam" id="3.30.230.10:FF:000035">
    <property type="entry name" value="28S ribosomal protein S9, mitochondrial"/>
    <property type="match status" value="1"/>
</dbReference>
<dbReference type="InterPro" id="IPR014721">
    <property type="entry name" value="Ribsml_uS5_D2-typ_fold_subgr"/>
</dbReference>
<dbReference type="Proteomes" id="UP000228934">
    <property type="component" value="Unassembled WGS sequence"/>
</dbReference>
<evidence type="ECO:0000256" key="6">
    <source>
        <dbReference type="ARBA" id="ARBA00023274"/>
    </source>
</evidence>
<protein>
    <recommendedName>
        <fullName evidence="7">Small ribosomal subunit protein uS9m</fullName>
    </recommendedName>
    <alternativeName>
        <fullName evidence="8">28S ribosomal protein S9, mitochondrial</fullName>
    </alternativeName>
</protein>
<dbReference type="GO" id="GO:0005763">
    <property type="term" value="C:mitochondrial small ribosomal subunit"/>
    <property type="evidence" value="ECO:0007669"/>
    <property type="project" value="TreeGrafter"/>
</dbReference>
<keyword evidence="11" id="KW-1185">Reference proteome</keyword>
<dbReference type="PANTHER" id="PTHR21569">
    <property type="entry name" value="RIBOSOMAL PROTEIN S9"/>
    <property type="match status" value="1"/>
</dbReference>
<feature type="region of interest" description="Disordered" evidence="9">
    <location>
        <begin position="154"/>
        <end position="175"/>
    </location>
</feature>
<dbReference type="InterPro" id="IPR020568">
    <property type="entry name" value="Ribosomal_Su5_D2-typ_SF"/>
</dbReference>
<evidence type="ECO:0000313" key="10">
    <source>
        <dbReference type="EMBL" id="PIO23061.1"/>
    </source>
</evidence>
<dbReference type="GO" id="GO:0005743">
    <property type="term" value="C:mitochondrial inner membrane"/>
    <property type="evidence" value="ECO:0007669"/>
    <property type="project" value="UniProtKB-ARBA"/>
</dbReference>
<evidence type="ECO:0000256" key="7">
    <source>
        <dbReference type="ARBA" id="ARBA00039318"/>
    </source>
</evidence>
<dbReference type="OrthoDB" id="10254627at2759"/>
<dbReference type="AlphaFoldDB" id="A0A2G9R708"/>
<keyword evidence="4" id="KW-0689">Ribosomal protein</keyword>
<dbReference type="GO" id="GO:0003735">
    <property type="term" value="F:structural constituent of ribosome"/>
    <property type="evidence" value="ECO:0007669"/>
    <property type="project" value="InterPro"/>
</dbReference>
<sequence length="175" mass="20088">MMVKTIAELSKHFRCLFSFRGMVPECRGIKYTLKVLLSMKFSCTFDVKFLSLGMRKTSQATVILRDNGKGNITINGEDYLDYFTVLQDREQLMFPFQFVDGLRKYDAECMVSEGGRSSQAGAIRLAISRALLSFVSEGYVEAMRQAGLLTIDPRTRERKKPGQEGARRKFTWRKR</sequence>
<evidence type="ECO:0000256" key="8">
    <source>
        <dbReference type="ARBA" id="ARBA00076042"/>
    </source>
</evidence>
<name>A0A2G9R708_AQUCT</name>
<comment type="subcellular location">
    <subcellularLocation>
        <location evidence="1">Mitochondrion</location>
    </subcellularLocation>
</comment>
<keyword evidence="6" id="KW-0687">Ribonucleoprotein</keyword>
<dbReference type="SUPFAM" id="SSF54211">
    <property type="entry name" value="Ribosomal protein S5 domain 2-like"/>
    <property type="match status" value="1"/>
</dbReference>
<dbReference type="EMBL" id="KV983703">
    <property type="protein sequence ID" value="PIO23061.1"/>
    <property type="molecule type" value="Genomic_DNA"/>
</dbReference>
<organism evidence="10 11">
    <name type="scientific">Aquarana catesbeiana</name>
    <name type="common">American bullfrog</name>
    <name type="synonym">Rana catesbeiana</name>
    <dbReference type="NCBI Taxonomy" id="8400"/>
    <lineage>
        <taxon>Eukaryota</taxon>
        <taxon>Metazoa</taxon>
        <taxon>Chordata</taxon>
        <taxon>Craniata</taxon>
        <taxon>Vertebrata</taxon>
        <taxon>Euteleostomi</taxon>
        <taxon>Amphibia</taxon>
        <taxon>Batrachia</taxon>
        <taxon>Anura</taxon>
        <taxon>Neobatrachia</taxon>
        <taxon>Ranoidea</taxon>
        <taxon>Ranidae</taxon>
        <taxon>Aquarana</taxon>
    </lineage>
</organism>
<dbReference type="GO" id="GO:0003723">
    <property type="term" value="F:RNA binding"/>
    <property type="evidence" value="ECO:0007669"/>
    <property type="project" value="TreeGrafter"/>
</dbReference>
<evidence type="ECO:0000256" key="4">
    <source>
        <dbReference type="ARBA" id="ARBA00022980"/>
    </source>
</evidence>
<keyword evidence="3" id="KW-0809">Transit peptide</keyword>
<keyword evidence="5" id="KW-0496">Mitochondrion</keyword>
<evidence type="ECO:0000256" key="3">
    <source>
        <dbReference type="ARBA" id="ARBA00022946"/>
    </source>
</evidence>
<evidence type="ECO:0000313" key="11">
    <source>
        <dbReference type="Proteomes" id="UP000228934"/>
    </source>
</evidence>
<evidence type="ECO:0000256" key="1">
    <source>
        <dbReference type="ARBA" id="ARBA00004173"/>
    </source>
</evidence>
<proteinExistence type="inferred from homology"/>
<evidence type="ECO:0000256" key="2">
    <source>
        <dbReference type="ARBA" id="ARBA00005251"/>
    </source>
</evidence>
<dbReference type="GO" id="GO:0006412">
    <property type="term" value="P:translation"/>
    <property type="evidence" value="ECO:0007669"/>
    <property type="project" value="InterPro"/>
</dbReference>
<dbReference type="Pfam" id="PF00380">
    <property type="entry name" value="Ribosomal_S9"/>
    <property type="match status" value="1"/>
</dbReference>
<comment type="similarity">
    <text evidence="2">Belongs to the universal ribosomal protein uS9 family.</text>
</comment>
<reference evidence="11" key="1">
    <citation type="journal article" date="2017" name="Nat. Commun.">
        <title>The North American bullfrog draft genome provides insight into hormonal regulation of long noncoding RNA.</title>
        <authorList>
            <person name="Hammond S.A."/>
            <person name="Warren R.L."/>
            <person name="Vandervalk B.P."/>
            <person name="Kucuk E."/>
            <person name="Khan H."/>
            <person name="Gibb E.A."/>
            <person name="Pandoh P."/>
            <person name="Kirk H."/>
            <person name="Zhao Y."/>
            <person name="Jones M."/>
            <person name="Mungall A.J."/>
            <person name="Coope R."/>
            <person name="Pleasance S."/>
            <person name="Moore R.A."/>
            <person name="Holt R.A."/>
            <person name="Round J.M."/>
            <person name="Ohora S."/>
            <person name="Walle B.V."/>
            <person name="Veldhoen N."/>
            <person name="Helbing C.C."/>
            <person name="Birol I."/>
        </authorList>
    </citation>
    <scope>NUCLEOTIDE SEQUENCE [LARGE SCALE GENOMIC DNA]</scope>
</reference>
<evidence type="ECO:0000256" key="5">
    <source>
        <dbReference type="ARBA" id="ARBA00023128"/>
    </source>
</evidence>
<gene>
    <name evidence="10" type="ORF">AB205_0158270</name>
</gene>